<keyword evidence="3" id="KW-1185">Reference proteome</keyword>
<sequence>MEQATSSEGSGDSGGRDHIVVEINESLATSIRRKMESISSSHSICKINESLLKANEKAYVPAKVSIGPYHHGKEQFKFMEEHKWRYVYALLSRRPNLETVLDDCVAALKQLEGRAVSCYSEKTNFTSDEFLKIMLIDGCFLIELFMKYSMKSLRRRNDIIFSTAGMLFDLRCDFILLENQIPLFVLLRLFQLVPIPKQCTFSLPELAFRYFKNMIPGDQNFHREKFNEEGHHLLDLIGHCLLPKYPKLPKKLAESERQLHSATELRRNGIKFKRSWTENLLDIRFGKNVLEIPPIILHQYTESLFRNLIQLEHCSRDNVQHITSYAFLMKSLIRNEKDVKLLEKRDILINYDAAEKEVPKFFDRICQEVTLNESYYDGLFEHVYGYGRGTRSWSKRLKRSYQRNPMLRLVLIIAILALLLTVIGTLFSVLSFSLHRL</sequence>
<dbReference type="Proteomes" id="UP001159364">
    <property type="component" value="Linkage Group LG05"/>
</dbReference>
<dbReference type="InterPro" id="IPR004158">
    <property type="entry name" value="DUF247_pln"/>
</dbReference>
<reference evidence="2 3" key="1">
    <citation type="submission" date="2021-09" db="EMBL/GenBank/DDBJ databases">
        <title>Genomic insights and catalytic innovation underlie evolution of tropane alkaloids biosynthesis.</title>
        <authorList>
            <person name="Wang Y.-J."/>
            <person name="Tian T."/>
            <person name="Huang J.-P."/>
            <person name="Huang S.-X."/>
        </authorList>
    </citation>
    <scope>NUCLEOTIDE SEQUENCE [LARGE SCALE GENOMIC DNA]</scope>
    <source>
        <strain evidence="2">KIB-2018</strain>
        <tissue evidence="2">Leaf</tissue>
    </source>
</reference>
<gene>
    <name evidence="2" type="ORF">K2173_022544</name>
</gene>
<evidence type="ECO:0000313" key="3">
    <source>
        <dbReference type="Proteomes" id="UP001159364"/>
    </source>
</evidence>
<keyword evidence="1" id="KW-0472">Membrane</keyword>
<protein>
    <submittedName>
        <fullName evidence="2">Uncharacterized protein</fullName>
    </submittedName>
</protein>
<keyword evidence="1" id="KW-1133">Transmembrane helix</keyword>
<dbReference type="Pfam" id="PF03140">
    <property type="entry name" value="DUF247"/>
    <property type="match status" value="1"/>
</dbReference>
<keyword evidence="1" id="KW-0812">Transmembrane</keyword>
<evidence type="ECO:0000256" key="1">
    <source>
        <dbReference type="SAM" id="Phobius"/>
    </source>
</evidence>
<dbReference type="PANTHER" id="PTHR31170:SF25">
    <property type="entry name" value="BNAA09G04570D PROTEIN"/>
    <property type="match status" value="1"/>
</dbReference>
<accession>A0AAV8TKC1</accession>
<dbReference type="EMBL" id="JAIWQS010000005">
    <property type="protein sequence ID" value="KAJ8766485.1"/>
    <property type="molecule type" value="Genomic_DNA"/>
</dbReference>
<feature type="transmembrane region" description="Helical" evidence="1">
    <location>
        <begin position="406"/>
        <end position="434"/>
    </location>
</feature>
<dbReference type="PANTHER" id="PTHR31170">
    <property type="entry name" value="BNAC04G53230D PROTEIN"/>
    <property type="match status" value="1"/>
</dbReference>
<evidence type="ECO:0000313" key="2">
    <source>
        <dbReference type="EMBL" id="KAJ8766485.1"/>
    </source>
</evidence>
<organism evidence="2 3">
    <name type="scientific">Erythroxylum novogranatense</name>
    <dbReference type="NCBI Taxonomy" id="1862640"/>
    <lineage>
        <taxon>Eukaryota</taxon>
        <taxon>Viridiplantae</taxon>
        <taxon>Streptophyta</taxon>
        <taxon>Embryophyta</taxon>
        <taxon>Tracheophyta</taxon>
        <taxon>Spermatophyta</taxon>
        <taxon>Magnoliopsida</taxon>
        <taxon>eudicotyledons</taxon>
        <taxon>Gunneridae</taxon>
        <taxon>Pentapetalae</taxon>
        <taxon>rosids</taxon>
        <taxon>fabids</taxon>
        <taxon>Malpighiales</taxon>
        <taxon>Erythroxylaceae</taxon>
        <taxon>Erythroxylum</taxon>
    </lineage>
</organism>
<name>A0AAV8TKC1_9ROSI</name>
<dbReference type="AlphaFoldDB" id="A0AAV8TKC1"/>
<comment type="caution">
    <text evidence="2">The sequence shown here is derived from an EMBL/GenBank/DDBJ whole genome shotgun (WGS) entry which is preliminary data.</text>
</comment>
<proteinExistence type="predicted"/>